<gene>
    <name evidence="2" type="ORF">B0J11DRAFT_435456</name>
</gene>
<organism evidence="2 3">
    <name type="scientific">Dendryphion nanum</name>
    <dbReference type="NCBI Taxonomy" id="256645"/>
    <lineage>
        <taxon>Eukaryota</taxon>
        <taxon>Fungi</taxon>
        <taxon>Dikarya</taxon>
        <taxon>Ascomycota</taxon>
        <taxon>Pezizomycotina</taxon>
        <taxon>Dothideomycetes</taxon>
        <taxon>Pleosporomycetidae</taxon>
        <taxon>Pleosporales</taxon>
        <taxon>Torulaceae</taxon>
        <taxon>Dendryphion</taxon>
    </lineage>
</organism>
<feature type="compositionally biased region" description="Basic and acidic residues" evidence="1">
    <location>
        <begin position="1"/>
        <end position="11"/>
    </location>
</feature>
<sequence>MDIEKWLHETEPLDPNEQASLAPLLALRRSDEVNKGRRRRKHSTSDSSLLQPCPPPRPIPIEEKEDHVHGIADESVCTDDSHPADLSSETSASSDQYARRPRRKTRPERYEPRSRRDKGRGTQLYRQRRDESRKTKPRSKRNKADKPGADSVRRFQAKNISKDRLTLKPREKLGLFNKGKASSPVKGRGLPDLVFSEMKFLQRHKDQPDPVPQPGSLKRKRRKDHAYAKGEEISAYFTTVRPALAKHDVNIQAKEGSFSKSLGRDTGHGRVTSPLTDNAIHTVELPAEKASFLGFGSRGLRHEGDSYVPWSGSIRVPSVAPLRAEAPFATTSGQLDLIHNKLDKGEFGEGNVLHSPAAPPSISRCLLRDSHEQVEPSSFAPANHRLSRSHSCPHQPSHPRPAKLHGRTSKDRQKESCTSVSLMPAATLPRTTQLDQDICIVHDHSTADLPHESLPPKNPKGESKADTVAEEEHEIVGNHEVQDSDFDTGTSSQFDRLVQDCNSAFGRERYQNTTIHRTPRSSFYPILPEENGRMMEGDTLFPTVRRLPTVRFPGVEEHRTPMPSYGGLNIYEAQERREQAVRRPGLYHDIFEPEYYGQTDGYLDEPDETDEMTFDEQGLATSLPENGTTRDWHQVVALGDLETQEDEYEQQAGVERRAGDYQEEKCVVIGFWRPNKLY</sequence>
<feature type="compositionally biased region" description="Basic and acidic residues" evidence="1">
    <location>
        <begin position="60"/>
        <end position="72"/>
    </location>
</feature>
<dbReference type="Proteomes" id="UP000700596">
    <property type="component" value="Unassembled WGS sequence"/>
</dbReference>
<dbReference type="EMBL" id="JAGMWT010000008">
    <property type="protein sequence ID" value="KAH7124010.1"/>
    <property type="molecule type" value="Genomic_DNA"/>
</dbReference>
<accession>A0A9P9ILZ2</accession>
<evidence type="ECO:0000313" key="2">
    <source>
        <dbReference type="EMBL" id="KAH7124010.1"/>
    </source>
</evidence>
<dbReference type="OrthoDB" id="2537141at2759"/>
<name>A0A9P9ILZ2_9PLEO</name>
<feature type="region of interest" description="Disordered" evidence="1">
    <location>
        <begin position="1"/>
        <end position="166"/>
    </location>
</feature>
<dbReference type="AlphaFoldDB" id="A0A9P9ILZ2"/>
<feature type="region of interest" description="Disordered" evidence="1">
    <location>
        <begin position="201"/>
        <end position="225"/>
    </location>
</feature>
<evidence type="ECO:0000313" key="3">
    <source>
        <dbReference type="Proteomes" id="UP000700596"/>
    </source>
</evidence>
<feature type="compositionally biased region" description="Polar residues" evidence="1">
    <location>
        <begin position="87"/>
        <end position="96"/>
    </location>
</feature>
<feature type="region of interest" description="Disordered" evidence="1">
    <location>
        <begin position="373"/>
        <end position="424"/>
    </location>
</feature>
<reference evidence="2" key="1">
    <citation type="journal article" date="2021" name="Nat. Commun.">
        <title>Genetic determinants of endophytism in the Arabidopsis root mycobiome.</title>
        <authorList>
            <person name="Mesny F."/>
            <person name="Miyauchi S."/>
            <person name="Thiergart T."/>
            <person name="Pickel B."/>
            <person name="Atanasova L."/>
            <person name="Karlsson M."/>
            <person name="Huettel B."/>
            <person name="Barry K.W."/>
            <person name="Haridas S."/>
            <person name="Chen C."/>
            <person name="Bauer D."/>
            <person name="Andreopoulos W."/>
            <person name="Pangilinan J."/>
            <person name="LaButti K."/>
            <person name="Riley R."/>
            <person name="Lipzen A."/>
            <person name="Clum A."/>
            <person name="Drula E."/>
            <person name="Henrissat B."/>
            <person name="Kohler A."/>
            <person name="Grigoriev I.V."/>
            <person name="Martin F.M."/>
            <person name="Hacquard S."/>
        </authorList>
    </citation>
    <scope>NUCLEOTIDE SEQUENCE</scope>
    <source>
        <strain evidence="2">MPI-CAGE-CH-0243</strain>
    </source>
</reference>
<keyword evidence="3" id="KW-1185">Reference proteome</keyword>
<protein>
    <submittedName>
        <fullName evidence="2">Uncharacterized protein</fullName>
    </submittedName>
</protein>
<comment type="caution">
    <text evidence="2">The sequence shown here is derived from an EMBL/GenBank/DDBJ whole genome shotgun (WGS) entry which is preliminary data.</text>
</comment>
<evidence type="ECO:0000256" key="1">
    <source>
        <dbReference type="SAM" id="MobiDB-lite"/>
    </source>
</evidence>
<feature type="compositionally biased region" description="Basic and acidic residues" evidence="1">
    <location>
        <begin position="142"/>
        <end position="153"/>
    </location>
</feature>
<proteinExistence type="predicted"/>